<protein>
    <submittedName>
        <fullName evidence="2">Uncharacterized protein</fullName>
    </submittedName>
</protein>
<dbReference type="Proteomes" id="UP000095751">
    <property type="component" value="Unassembled WGS sequence"/>
</dbReference>
<feature type="chain" id="PRO_5009193449" evidence="1">
    <location>
        <begin position="22"/>
        <end position="369"/>
    </location>
</feature>
<dbReference type="AlphaFoldDB" id="A0A1E7FRA3"/>
<proteinExistence type="predicted"/>
<keyword evidence="1" id="KW-0732">Signal</keyword>
<name>A0A1E7FRA3_9STRA</name>
<dbReference type="OrthoDB" id="189613at2759"/>
<dbReference type="KEGG" id="fcy:FRACYDRAFT_274253"/>
<gene>
    <name evidence="2" type="ORF">FRACYDRAFT_274253</name>
</gene>
<evidence type="ECO:0000313" key="3">
    <source>
        <dbReference type="Proteomes" id="UP000095751"/>
    </source>
</evidence>
<dbReference type="EMBL" id="KV784354">
    <property type="protein sequence ID" value="OEU20635.1"/>
    <property type="molecule type" value="Genomic_DNA"/>
</dbReference>
<reference evidence="2 3" key="1">
    <citation type="submission" date="2016-09" db="EMBL/GenBank/DDBJ databases">
        <title>Extensive genetic diversity and differential bi-allelic expression allows diatom success in the polar Southern Ocean.</title>
        <authorList>
            <consortium name="DOE Joint Genome Institute"/>
            <person name="Mock T."/>
            <person name="Otillar R.P."/>
            <person name="Strauss J."/>
            <person name="Dupont C."/>
            <person name="Frickenhaus S."/>
            <person name="Maumus F."/>
            <person name="Mcmullan M."/>
            <person name="Sanges R."/>
            <person name="Schmutz J."/>
            <person name="Toseland A."/>
            <person name="Valas R."/>
            <person name="Veluchamy A."/>
            <person name="Ward B.J."/>
            <person name="Allen A."/>
            <person name="Barry K."/>
            <person name="Falciatore A."/>
            <person name="Ferrante M."/>
            <person name="Fortunato A.E."/>
            <person name="Gloeckner G."/>
            <person name="Gruber A."/>
            <person name="Hipkin R."/>
            <person name="Janech M."/>
            <person name="Kroth P."/>
            <person name="Leese F."/>
            <person name="Lindquist E."/>
            <person name="Lyon B.R."/>
            <person name="Martin J."/>
            <person name="Mayer C."/>
            <person name="Parker M."/>
            <person name="Quesneville H."/>
            <person name="Raymond J."/>
            <person name="Uhlig C."/>
            <person name="Valentin K.U."/>
            <person name="Worden A.Z."/>
            <person name="Armbrust E.V."/>
            <person name="Bowler C."/>
            <person name="Green B."/>
            <person name="Moulton V."/>
            <person name="Van Oosterhout C."/>
            <person name="Grigoriev I."/>
        </authorList>
    </citation>
    <scope>NUCLEOTIDE SEQUENCE [LARGE SCALE GENOMIC DNA]</scope>
    <source>
        <strain evidence="2 3">CCMP1102</strain>
    </source>
</reference>
<evidence type="ECO:0000313" key="2">
    <source>
        <dbReference type="EMBL" id="OEU20635.1"/>
    </source>
</evidence>
<evidence type="ECO:0000256" key="1">
    <source>
        <dbReference type="SAM" id="SignalP"/>
    </source>
</evidence>
<keyword evidence="3" id="KW-1185">Reference proteome</keyword>
<organism evidence="2 3">
    <name type="scientific">Fragilariopsis cylindrus CCMP1102</name>
    <dbReference type="NCBI Taxonomy" id="635003"/>
    <lineage>
        <taxon>Eukaryota</taxon>
        <taxon>Sar</taxon>
        <taxon>Stramenopiles</taxon>
        <taxon>Ochrophyta</taxon>
        <taxon>Bacillariophyta</taxon>
        <taxon>Bacillariophyceae</taxon>
        <taxon>Bacillariophycidae</taxon>
        <taxon>Bacillariales</taxon>
        <taxon>Bacillariaceae</taxon>
        <taxon>Fragilariopsis</taxon>
    </lineage>
</organism>
<dbReference type="InParanoid" id="A0A1E7FRA3"/>
<sequence length="369" mass="40811">MKNQILVLWLLLTQAAISVTGDTNSKPTITEEELKQKLTEYLAKRKEENADQAAEAIKGTIVGGTRGNAILDFVSGAPVKERIIERAPDIFDYDELSKYGYSNLATPIMGLVGGRRSVYELMGMEAPPLLGPPPKKKFEKLKFDRTGEDDKARYTGLKMGQVLDDNIMGEALALANKKAKQGDEMRPKLMEETYVQPFADKRNVGPQQTPDWTAEKLDEFAIQQGKSQAWVRRSRLGEFVKDPSETLNLSWEDRLYTLSTASLVAFAFGRATPKFLDMIGTVDNADGFTDILKIPALALAFASLGSSIFCAARLAPERNRNSFTWAIKGLCGGPLAIQQLRELDPLITRGEEEAATAYARQQTKAQPLD</sequence>
<accession>A0A1E7FRA3</accession>
<feature type="signal peptide" evidence="1">
    <location>
        <begin position="1"/>
        <end position="21"/>
    </location>
</feature>